<dbReference type="InterPro" id="IPR001460">
    <property type="entry name" value="PCN-bd_Tpept"/>
</dbReference>
<dbReference type="Gene3D" id="3.90.1310.10">
    <property type="entry name" value="Penicillin-binding protein 2a (Domain 2)"/>
    <property type="match status" value="1"/>
</dbReference>
<gene>
    <name evidence="3" type="primary">pbpA</name>
    <name evidence="3" type="ORF">Raf01_14400</name>
</gene>
<dbReference type="InterPro" id="IPR054120">
    <property type="entry name" value="PBPA_dimer"/>
</dbReference>
<dbReference type="GO" id="GO:0008658">
    <property type="term" value="F:penicillin binding"/>
    <property type="evidence" value="ECO:0007669"/>
    <property type="project" value="InterPro"/>
</dbReference>
<dbReference type="RefSeq" id="WP_203916930.1">
    <property type="nucleotide sequence ID" value="NZ_BONZ01000013.1"/>
</dbReference>
<dbReference type="Pfam" id="PF00905">
    <property type="entry name" value="Transpeptidase"/>
    <property type="match status" value="1"/>
</dbReference>
<sequence length="503" mass="52798">MNAPLRRVGVVALVLFGLLFLNLNWVQAYKANAYRTDPHNSRTQLTEYQRQRGQIAVSGGQVIVAQSVATGDELKFQRAYPLGAEYAPFVGYKPVSGLATGVEQAENDFLSGNAPELFADRIKEMFGNKSTGGNILLTIDKKVQDQAYNDVVHNRSGAKNAAAVVLDPSTGAVLGLASTPSYNPTPLVSHDTKTADNAYEQLNADPDKPLLNKATQETFSPGSTMKVIDSAAALATGQYTPQTVIPAGASYTPIPGGTFTMHNAEASTCPDPNITLIQALTVSCNTAFAQLGVKLGSAQIKSMAQAFGFEDDGLSLGRDGHGSGLGVVASHTGDMTDANGQDDPNYVAQSSIGQLNVRMTPMEGALIAATVANDGKQMRPYLVDKAQAPDLTSAYTASPKVLRTPINNQVAGDLQQMMESVVQSGTGTRAKIDGFQVGGKTGTAQNAADDGDHGWFIGFVMKDNRPIAAVAVFLEHAGTGGSGEAARIAGDLMKTVISEKGIK</sequence>
<evidence type="ECO:0000259" key="1">
    <source>
        <dbReference type="Pfam" id="PF00905"/>
    </source>
</evidence>
<comment type="caution">
    <text evidence="3">The sequence shown here is derived from an EMBL/GenBank/DDBJ whole genome shotgun (WGS) entry which is preliminary data.</text>
</comment>
<keyword evidence="4" id="KW-1185">Reference proteome</keyword>
<dbReference type="PANTHER" id="PTHR30627:SF24">
    <property type="entry name" value="PENICILLIN-BINDING PROTEIN 4B"/>
    <property type="match status" value="1"/>
</dbReference>
<dbReference type="SUPFAM" id="SSF56601">
    <property type="entry name" value="beta-lactamase/transpeptidase-like"/>
    <property type="match status" value="1"/>
</dbReference>
<protein>
    <submittedName>
        <fullName evidence="3">Penicillin-binding protein A</fullName>
    </submittedName>
</protein>
<dbReference type="Proteomes" id="UP000642748">
    <property type="component" value="Unassembled WGS sequence"/>
</dbReference>
<dbReference type="InterPro" id="IPR050515">
    <property type="entry name" value="Beta-lactam/transpept"/>
</dbReference>
<feature type="domain" description="Penicillin binding protein A dimerisation" evidence="2">
    <location>
        <begin position="52"/>
        <end position="135"/>
    </location>
</feature>
<reference evidence="3" key="1">
    <citation type="submission" date="2021-01" db="EMBL/GenBank/DDBJ databases">
        <title>Whole genome shotgun sequence of Rugosimonospora africana NBRC 104875.</title>
        <authorList>
            <person name="Komaki H."/>
            <person name="Tamura T."/>
        </authorList>
    </citation>
    <scope>NUCLEOTIDE SEQUENCE</scope>
    <source>
        <strain evidence="3">NBRC 104875</strain>
    </source>
</reference>
<dbReference type="EMBL" id="BONZ01000013">
    <property type="protein sequence ID" value="GIH13268.1"/>
    <property type="molecule type" value="Genomic_DNA"/>
</dbReference>
<dbReference type="GO" id="GO:0005886">
    <property type="term" value="C:plasma membrane"/>
    <property type="evidence" value="ECO:0007669"/>
    <property type="project" value="TreeGrafter"/>
</dbReference>
<dbReference type="InterPro" id="IPR012338">
    <property type="entry name" value="Beta-lactam/transpept-like"/>
</dbReference>
<dbReference type="Pfam" id="PF21922">
    <property type="entry name" value="PBP_dimer_2"/>
    <property type="match status" value="1"/>
</dbReference>
<organism evidence="3 4">
    <name type="scientific">Rugosimonospora africana</name>
    <dbReference type="NCBI Taxonomy" id="556532"/>
    <lineage>
        <taxon>Bacteria</taxon>
        <taxon>Bacillati</taxon>
        <taxon>Actinomycetota</taxon>
        <taxon>Actinomycetes</taxon>
        <taxon>Micromonosporales</taxon>
        <taxon>Micromonosporaceae</taxon>
        <taxon>Rugosimonospora</taxon>
    </lineage>
</organism>
<proteinExistence type="predicted"/>
<dbReference type="Gene3D" id="3.40.710.10">
    <property type="entry name" value="DD-peptidase/beta-lactamase superfamily"/>
    <property type="match status" value="1"/>
</dbReference>
<feature type="domain" description="Penicillin-binding protein transpeptidase" evidence="1">
    <location>
        <begin position="162"/>
        <end position="494"/>
    </location>
</feature>
<dbReference type="AlphaFoldDB" id="A0A8J3QPW0"/>
<dbReference type="GO" id="GO:0071972">
    <property type="term" value="F:peptidoglycan L,D-transpeptidase activity"/>
    <property type="evidence" value="ECO:0007669"/>
    <property type="project" value="TreeGrafter"/>
</dbReference>
<dbReference type="PANTHER" id="PTHR30627">
    <property type="entry name" value="PEPTIDOGLYCAN D,D-TRANSPEPTIDASE"/>
    <property type="match status" value="1"/>
</dbReference>
<dbReference type="GO" id="GO:0071555">
    <property type="term" value="P:cell wall organization"/>
    <property type="evidence" value="ECO:0007669"/>
    <property type="project" value="TreeGrafter"/>
</dbReference>
<evidence type="ECO:0000313" key="4">
    <source>
        <dbReference type="Proteomes" id="UP000642748"/>
    </source>
</evidence>
<evidence type="ECO:0000313" key="3">
    <source>
        <dbReference type="EMBL" id="GIH13268.1"/>
    </source>
</evidence>
<accession>A0A8J3QPW0</accession>
<evidence type="ECO:0000259" key="2">
    <source>
        <dbReference type="Pfam" id="PF21922"/>
    </source>
</evidence>
<name>A0A8J3QPW0_9ACTN</name>